<comment type="caution">
    <text evidence="2">The sequence shown here is derived from an EMBL/GenBank/DDBJ whole genome shotgun (WGS) entry which is preliminary data.</text>
</comment>
<evidence type="ECO:0000313" key="2">
    <source>
        <dbReference type="EMBL" id="KAK2032613.1"/>
    </source>
</evidence>
<dbReference type="EMBL" id="MU842829">
    <property type="protein sequence ID" value="KAK2032613.1"/>
    <property type="molecule type" value="Genomic_DNA"/>
</dbReference>
<evidence type="ECO:0000256" key="1">
    <source>
        <dbReference type="SAM" id="SignalP"/>
    </source>
</evidence>
<feature type="chain" id="PRO_5042167068" description="Secreted protein" evidence="1">
    <location>
        <begin position="16"/>
        <end position="90"/>
    </location>
</feature>
<organism evidence="2 3">
    <name type="scientific">Colletotrichum zoysiae</name>
    <dbReference type="NCBI Taxonomy" id="1216348"/>
    <lineage>
        <taxon>Eukaryota</taxon>
        <taxon>Fungi</taxon>
        <taxon>Dikarya</taxon>
        <taxon>Ascomycota</taxon>
        <taxon>Pezizomycotina</taxon>
        <taxon>Sordariomycetes</taxon>
        <taxon>Hypocreomycetidae</taxon>
        <taxon>Glomerellales</taxon>
        <taxon>Glomerellaceae</taxon>
        <taxon>Colletotrichum</taxon>
        <taxon>Colletotrichum graminicola species complex</taxon>
    </lineage>
</organism>
<name>A0AAD9HPF3_9PEZI</name>
<reference evidence="2" key="1">
    <citation type="submission" date="2021-06" db="EMBL/GenBank/DDBJ databases">
        <title>Comparative genomics, transcriptomics and evolutionary studies reveal genomic signatures of adaptation to plant cell wall in hemibiotrophic fungi.</title>
        <authorList>
            <consortium name="DOE Joint Genome Institute"/>
            <person name="Baroncelli R."/>
            <person name="Diaz J.F."/>
            <person name="Benocci T."/>
            <person name="Peng M."/>
            <person name="Battaglia E."/>
            <person name="Haridas S."/>
            <person name="Andreopoulos W."/>
            <person name="Labutti K."/>
            <person name="Pangilinan J."/>
            <person name="Floch G.L."/>
            <person name="Makela M.R."/>
            <person name="Henrissat B."/>
            <person name="Grigoriev I.V."/>
            <person name="Crouch J.A."/>
            <person name="De Vries R.P."/>
            <person name="Sukno S.A."/>
            <person name="Thon M.R."/>
        </authorList>
    </citation>
    <scope>NUCLEOTIDE SEQUENCE</scope>
    <source>
        <strain evidence="2">MAFF235873</strain>
    </source>
</reference>
<sequence>MRACLHFATLAAATAVSNQPQDTVTFDAIDAAREWSPTKRHGRFGGDISRVVLWPCAPALEASVCLFRAFGVFCLEGSRYEGGWKRVNEA</sequence>
<accession>A0AAD9HPF3</accession>
<gene>
    <name evidence="2" type="ORF">LX32DRAFT_182015</name>
</gene>
<protein>
    <recommendedName>
        <fullName evidence="4">Secreted protein</fullName>
    </recommendedName>
</protein>
<evidence type="ECO:0008006" key="4">
    <source>
        <dbReference type="Google" id="ProtNLM"/>
    </source>
</evidence>
<dbReference type="Proteomes" id="UP001232148">
    <property type="component" value="Unassembled WGS sequence"/>
</dbReference>
<keyword evidence="1" id="KW-0732">Signal</keyword>
<evidence type="ECO:0000313" key="3">
    <source>
        <dbReference type="Proteomes" id="UP001232148"/>
    </source>
</evidence>
<proteinExistence type="predicted"/>
<keyword evidence="3" id="KW-1185">Reference proteome</keyword>
<feature type="signal peptide" evidence="1">
    <location>
        <begin position="1"/>
        <end position="15"/>
    </location>
</feature>
<dbReference type="AlphaFoldDB" id="A0AAD9HPF3"/>